<evidence type="ECO:0000313" key="3">
    <source>
        <dbReference type="WBParaSite" id="SPAL_0001531100.1"/>
    </source>
</evidence>
<dbReference type="Proteomes" id="UP000046392">
    <property type="component" value="Unplaced"/>
</dbReference>
<keyword evidence="2" id="KW-1185">Reference proteome</keyword>
<keyword evidence="1" id="KW-1133">Transmembrane helix</keyword>
<evidence type="ECO:0000256" key="1">
    <source>
        <dbReference type="SAM" id="Phobius"/>
    </source>
</evidence>
<keyword evidence="1" id="KW-0812">Transmembrane</keyword>
<sequence length="194" mass="21858">MDTLDNVFYSTNFLFGCLSNILAISLVVKNRNESQDKYYTFMLFFQFVMAIISSIFLGYLKLHVHVLDDYIVVFLRPLSHPPSNDFLHTSLFGFSFFLIYLNITIPTGLIAARFSIVCTNSGLNKNSIFRILSLCITLTIIQALGIASPFGEHVSSDIIINAIKKYNIESNVLTESTVALGRKVVCFFTVIILM</sequence>
<feature type="transmembrane region" description="Helical" evidence="1">
    <location>
        <begin position="91"/>
        <end position="116"/>
    </location>
</feature>
<evidence type="ECO:0000313" key="2">
    <source>
        <dbReference type="Proteomes" id="UP000046392"/>
    </source>
</evidence>
<dbReference type="WBParaSite" id="SPAL_0001531100.1">
    <property type="protein sequence ID" value="SPAL_0001531100.1"/>
    <property type="gene ID" value="SPAL_0001531100"/>
</dbReference>
<feature type="transmembrane region" description="Helical" evidence="1">
    <location>
        <begin position="40"/>
        <end position="60"/>
    </location>
</feature>
<reference evidence="3" key="1">
    <citation type="submission" date="2017-02" db="UniProtKB">
        <authorList>
            <consortium name="WormBaseParasite"/>
        </authorList>
    </citation>
    <scope>IDENTIFICATION</scope>
</reference>
<keyword evidence="1" id="KW-0472">Membrane</keyword>
<dbReference type="AlphaFoldDB" id="A0A0N5CBP6"/>
<accession>A0A0N5CBP6</accession>
<protein>
    <submittedName>
        <fullName evidence="3">7TM_GPCR_Srx domain-containing protein</fullName>
    </submittedName>
</protein>
<feature type="transmembrane region" description="Helical" evidence="1">
    <location>
        <begin position="6"/>
        <end position="28"/>
    </location>
</feature>
<organism evidence="2 3">
    <name type="scientific">Strongyloides papillosus</name>
    <name type="common">Intestinal threadworm</name>
    <dbReference type="NCBI Taxonomy" id="174720"/>
    <lineage>
        <taxon>Eukaryota</taxon>
        <taxon>Metazoa</taxon>
        <taxon>Ecdysozoa</taxon>
        <taxon>Nematoda</taxon>
        <taxon>Chromadorea</taxon>
        <taxon>Rhabditida</taxon>
        <taxon>Tylenchina</taxon>
        <taxon>Panagrolaimomorpha</taxon>
        <taxon>Strongyloidoidea</taxon>
        <taxon>Strongyloididae</taxon>
        <taxon>Strongyloides</taxon>
    </lineage>
</organism>
<proteinExistence type="predicted"/>
<feature type="transmembrane region" description="Helical" evidence="1">
    <location>
        <begin position="128"/>
        <end position="147"/>
    </location>
</feature>
<name>A0A0N5CBP6_STREA</name>